<evidence type="ECO:0000313" key="2">
    <source>
        <dbReference type="Proteomes" id="UP001597244"/>
    </source>
</evidence>
<evidence type="ECO:0000313" key="1">
    <source>
        <dbReference type="EMBL" id="MFD1466322.1"/>
    </source>
</evidence>
<dbReference type="RefSeq" id="WP_125577771.1">
    <property type="nucleotide sequence ID" value="NZ_JBHTOF010000101.1"/>
</dbReference>
<reference evidence="2" key="1">
    <citation type="journal article" date="2019" name="Int. J. Syst. Evol. Microbiol.">
        <title>The Global Catalogue of Microorganisms (GCM) 10K type strain sequencing project: providing services to taxonomists for standard genome sequencing and annotation.</title>
        <authorList>
            <consortium name="The Broad Institute Genomics Platform"/>
            <consortium name="The Broad Institute Genome Sequencing Center for Infectious Disease"/>
            <person name="Wu L."/>
            <person name="Ma J."/>
        </authorList>
    </citation>
    <scope>NUCLEOTIDE SEQUENCE [LARGE SCALE GENOMIC DNA]</scope>
    <source>
        <strain evidence="2">CCM 8951</strain>
    </source>
</reference>
<dbReference type="InterPro" id="IPR023164">
    <property type="entry name" value="YqgQ-like_sf"/>
</dbReference>
<organism evidence="1 2">
    <name type="scientific">Lapidilactobacillus mulanensis</name>
    <dbReference type="NCBI Taxonomy" id="2485999"/>
    <lineage>
        <taxon>Bacteria</taxon>
        <taxon>Bacillati</taxon>
        <taxon>Bacillota</taxon>
        <taxon>Bacilli</taxon>
        <taxon>Lactobacillales</taxon>
        <taxon>Lactobacillaceae</taxon>
        <taxon>Lapidilactobacillus</taxon>
    </lineage>
</organism>
<protein>
    <submittedName>
        <fullName evidence="1">YqgQ family protein</fullName>
    </submittedName>
</protein>
<dbReference type="Proteomes" id="UP001597244">
    <property type="component" value="Unassembled WGS sequence"/>
</dbReference>
<gene>
    <name evidence="1" type="ORF">ACFQ4L_09650</name>
</gene>
<dbReference type="Gene3D" id="1.10.287.760">
    <property type="entry name" value="YqgQ-like"/>
    <property type="match status" value="1"/>
</dbReference>
<comment type="caution">
    <text evidence="1">The sequence shown here is derived from an EMBL/GenBank/DDBJ whole genome shotgun (WGS) entry which is preliminary data.</text>
</comment>
<dbReference type="EMBL" id="JBHTOF010000101">
    <property type="protein sequence ID" value="MFD1466322.1"/>
    <property type="molecule type" value="Genomic_DNA"/>
</dbReference>
<name>A0ABW4DNT2_9LACO</name>
<accession>A0ABW4DNT2</accession>
<dbReference type="Pfam" id="PF06014">
    <property type="entry name" value="YqgQ-like"/>
    <property type="match status" value="1"/>
</dbReference>
<sequence>MVNSEPQFRHYYDVEQLLKRFGIYVYMGKRLWDIEMTGVELQKLHDSGLITDTIYAHAKIVLRHEHELEIKRSNKSKEDQ</sequence>
<proteinExistence type="predicted"/>
<dbReference type="InterPro" id="IPR009256">
    <property type="entry name" value="YqgQ-like"/>
</dbReference>
<dbReference type="SUPFAM" id="SSF158379">
    <property type="entry name" value="YqgQ-like"/>
    <property type="match status" value="1"/>
</dbReference>
<keyword evidence="2" id="KW-1185">Reference proteome</keyword>